<protein>
    <recommendedName>
        <fullName evidence="1">2-hydroxychromene-2-carboxylate isomerase</fullName>
        <ecNumber evidence="1">5.99.1.4</ecNumber>
    </recommendedName>
</protein>
<dbReference type="OrthoDB" id="5244108at2"/>
<name>A0A845MD00_9PROT</name>
<dbReference type="GO" id="GO:0004602">
    <property type="term" value="F:glutathione peroxidase activity"/>
    <property type="evidence" value="ECO:0007669"/>
    <property type="project" value="TreeGrafter"/>
</dbReference>
<dbReference type="PIRSF" id="PIRSF006386">
    <property type="entry name" value="HCCAis_GSTk"/>
    <property type="match status" value="1"/>
</dbReference>
<dbReference type="Pfam" id="PF01323">
    <property type="entry name" value="DSBA"/>
    <property type="match status" value="1"/>
</dbReference>
<comment type="catalytic activity">
    <reaction evidence="1">
        <text>2-hydroxychromene-2-carboxylate = (3E)-4-(2-hydroxyphenyl)-2-oxobut-3-enoate</text>
        <dbReference type="Rhea" id="RHEA:27401"/>
        <dbReference type="ChEBI" id="CHEBI:59350"/>
        <dbReference type="ChEBI" id="CHEBI:59353"/>
        <dbReference type="EC" id="5.99.1.4"/>
    </reaction>
</comment>
<dbReference type="GO" id="GO:0004364">
    <property type="term" value="F:glutathione transferase activity"/>
    <property type="evidence" value="ECO:0007669"/>
    <property type="project" value="TreeGrafter"/>
</dbReference>
<dbReference type="GO" id="GO:0018845">
    <property type="term" value="F:2-hydroxychromene-2-carboxylate isomerase activity"/>
    <property type="evidence" value="ECO:0007669"/>
    <property type="project" value="UniProtKB-UniRule"/>
</dbReference>
<comment type="similarity">
    <text evidence="1">Belongs to the GST superfamily. NadH family.</text>
</comment>
<gene>
    <name evidence="4" type="ORF">GQF03_06185</name>
</gene>
<sequence length="219" mass="24883">MRNGRTPCAAHSRTTDRIRTLSSIEYFYAGYSAFAYLGHEELLRIARASGRKIDHKPFDLRKLLTTTGAQPFAARSNAHKDYFFGREIERWAAYRGIPVMTGTPRYHAHDITLSNCMLIAGLVQVVDIDKLAHEMLRAHWVDDFDLDNPDDLRRIGHRAGVDPAPLLGAAGSEEVQRIYRQNTEEAIDRSIFGSPTYFVDGDMFYGQDRLELIAHTLKI</sequence>
<evidence type="ECO:0000313" key="4">
    <source>
        <dbReference type="EMBL" id="MZR21913.1"/>
    </source>
</evidence>
<dbReference type="InterPro" id="IPR001853">
    <property type="entry name" value="DSBA-like_thioredoxin_dom"/>
</dbReference>
<dbReference type="SUPFAM" id="SSF52833">
    <property type="entry name" value="Thioredoxin-like"/>
    <property type="match status" value="1"/>
</dbReference>
<evidence type="ECO:0000259" key="3">
    <source>
        <dbReference type="Pfam" id="PF01323"/>
    </source>
</evidence>
<dbReference type="InterPro" id="IPR036249">
    <property type="entry name" value="Thioredoxin-like_sf"/>
</dbReference>
<feature type="domain" description="DSBA-like thioredoxin" evidence="3">
    <location>
        <begin position="24"/>
        <end position="217"/>
    </location>
</feature>
<dbReference type="PANTHER" id="PTHR42943">
    <property type="entry name" value="GLUTATHIONE S-TRANSFERASE KAPPA"/>
    <property type="match status" value="1"/>
</dbReference>
<dbReference type="PANTHER" id="PTHR42943:SF2">
    <property type="entry name" value="GLUTATHIONE S-TRANSFERASE KAPPA 1"/>
    <property type="match status" value="1"/>
</dbReference>
<feature type="active site" description="Nucleophile" evidence="2">
    <location>
        <position position="32"/>
    </location>
</feature>
<keyword evidence="5" id="KW-1185">Reference proteome</keyword>
<evidence type="ECO:0000256" key="1">
    <source>
        <dbReference type="PIRNR" id="PIRNR006386"/>
    </source>
</evidence>
<dbReference type="Gene3D" id="3.40.30.10">
    <property type="entry name" value="Glutaredoxin"/>
    <property type="match status" value="1"/>
</dbReference>
<accession>A0A845MD00</accession>
<dbReference type="GO" id="GO:0006749">
    <property type="term" value="P:glutathione metabolic process"/>
    <property type="evidence" value="ECO:0007669"/>
    <property type="project" value="TreeGrafter"/>
</dbReference>
<proteinExistence type="inferred from homology"/>
<dbReference type="EC" id="5.99.1.4" evidence="1"/>
<dbReference type="InterPro" id="IPR044087">
    <property type="entry name" value="NahD-like"/>
</dbReference>
<dbReference type="InterPro" id="IPR051924">
    <property type="entry name" value="GST_Kappa/NadH"/>
</dbReference>
<dbReference type="CDD" id="cd03022">
    <property type="entry name" value="DsbA_HCCA_Iso"/>
    <property type="match status" value="1"/>
</dbReference>
<dbReference type="GO" id="GO:1901170">
    <property type="term" value="P:naphthalene catabolic process"/>
    <property type="evidence" value="ECO:0007669"/>
    <property type="project" value="InterPro"/>
</dbReference>
<evidence type="ECO:0000313" key="5">
    <source>
        <dbReference type="Proteomes" id="UP000445696"/>
    </source>
</evidence>
<dbReference type="Proteomes" id="UP000445696">
    <property type="component" value="Unassembled WGS sequence"/>
</dbReference>
<dbReference type="EMBL" id="WTVA01000002">
    <property type="protein sequence ID" value="MZR21913.1"/>
    <property type="molecule type" value="Genomic_DNA"/>
</dbReference>
<reference evidence="4 5" key="1">
    <citation type="journal article" date="2014" name="Int. J. Syst. Evol. Microbiol.">
        <title>Sneathiella chungangensis sp. nov., isolated from a marine sand, and emended description of the genus Sneathiella.</title>
        <authorList>
            <person name="Siamphan C."/>
            <person name="Kim H."/>
            <person name="Lee J.S."/>
            <person name="Kim W."/>
        </authorList>
    </citation>
    <scope>NUCLEOTIDE SEQUENCE [LARGE SCALE GENOMIC DNA]</scope>
    <source>
        <strain evidence="4 5">KCTC 32476</strain>
    </source>
</reference>
<dbReference type="InterPro" id="IPR014440">
    <property type="entry name" value="HCCAis_GSTk"/>
</dbReference>
<keyword evidence="1 4" id="KW-0413">Isomerase</keyword>
<comment type="caution">
    <text evidence="4">The sequence shown here is derived from an EMBL/GenBank/DDBJ whole genome shotgun (WGS) entry which is preliminary data.</text>
</comment>
<evidence type="ECO:0000256" key="2">
    <source>
        <dbReference type="PIRSR" id="PIRSR006386-1"/>
    </source>
</evidence>
<organism evidence="4 5">
    <name type="scientific">Sneathiella chungangensis</name>
    <dbReference type="NCBI Taxonomy" id="1418234"/>
    <lineage>
        <taxon>Bacteria</taxon>
        <taxon>Pseudomonadati</taxon>
        <taxon>Pseudomonadota</taxon>
        <taxon>Alphaproteobacteria</taxon>
        <taxon>Sneathiellales</taxon>
        <taxon>Sneathiellaceae</taxon>
        <taxon>Sneathiella</taxon>
    </lineage>
</organism>
<dbReference type="AlphaFoldDB" id="A0A845MD00"/>